<organism evidence="1 2">
    <name type="scientific">Dactylosporangium fulvum</name>
    <dbReference type="NCBI Taxonomy" id="53359"/>
    <lineage>
        <taxon>Bacteria</taxon>
        <taxon>Bacillati</taxon>
        <taxon>Actinomycetota</taxon>
        <taxon>Actinomycetes</taxon>
        <taxon>Micromonosporales</taxon>
        <taxon>Micromonosporaceae</taxon>
        <taxon>Dactylosporangium</taxon>
    </lineage>
</organism>
<proteinExistence type="predicted"/>
<keyword evidence="2" id="KW-1185">Reference proteome</keyword>
<reference evidence="1" key="1">
    <citation type="submission" date="2021-04" db="EMBL/GenBank/DDBJ databases">
        <authorList>
            <person name="Hartkoorn R.C."/>
            <person name="Beaudoing E."/>
            <person name="Hot D."/>
        </authorList>
    </citation>
    <scope>NUCLEOTIDE SEQUENCE</scope>
    <source>
        <strain evidence="1">NRRL B-16292</strain>
    </source>
</reference>
<dbReference type="Proteomes" id="UP001059617">
    <property type="component" value="Chromosome"/>
</dbReference>
<dbReference type="RefSeq" id="WP_259864235.1">
    <property type="nucleotide sequence ID" value="NZ_CP073720.1"/>
</dbReference>
<accession>A0ABY5W928</accession>
<dbReference type="EMBL" id="CP073720">
    <property type="protein sequence ID" value="UWP85880.1"/>
    <property type="molecule type" value="Genomic_DNA"/>
</dbReference>
<evidence type="ECO:0000313" key="2">
    <source>
        <dbReference type="Proteomes" id="UP001059617"/>
    </source>
</evidence>
<protein>
    <submittedName>
        <fullName evidence="1">Uncharacterized protein</fullName>
    </submittedName>
</protein>
<name>A0ABY5W928_9ACTN</name>
<gene>
    <name evidence="1" type="ORF">Dfulv_17175</name>
</gene>
<reference evidence="1" key="2">
    <citation type="submission" date="2022-09" db="EMBL/GenBank/DDBJ databases">
        <title>Biosynthetic gene clusters of Dactylosporangioum fulvum.</title>
        <authorList>
            <person name="Caradec T."/>
        </authorList>
    </citation>
    <scope>NUCLEOTIDE SEQUENCE</scope>
    <source>
        <strain evidence="1">NRRL B-16292</strain>
    </source>
</reference>
<sequence>MIPDLTVGDSERPWIDVHPYEIGSTQATLALHSPDDPDETGTDVPLDSGVEAEVDGLMVLRFAATSLVRYAAPRWWVKSWKIIGVGASEPFERFFVARSPLAGGPEWTPTRARVASYVPSRPLVPAPDGSNVDLMTFDATTRPTGAQVDLHIADAVRWVTDATGELDAVLHESATAVAAIRAAAFVELGYGERDKGMRDTANQTSDRLFKQADQMLAALAARNEALTGVDPAVFEVMPVYSFPSPSPYGDRDLP</sequence>
<evidence type="ECO:0000313" key="1">
    <source>
        <dbReference type="EMBL" id="UWP85880.1"/>
    </source>
</evidence>